<evidence type="ECO:0000313" key="3">
    <source>
        <dbReference type="Proteomes" id="UP001304429"/>
    </source>
</evidence>
<reference evidence="2" key="1">
    <citation type="submission" date="2023-10" db="EMBL/GenBank/DDBJ databases">
        <title>Comparative Genomic Analysis of Tomato Bacterial Spot Xanthomonads Reveals A New Lineage of Xanthomonas euvesicatoria.</title>
        <authorList>
            <person name="Huang C.-J."/>
            <person name="Wu T.-L."/>
            <person name="Wu Y.-L."/>
            <person name="Wang R.-S."/>
            <person name="Lin Y.-C."/>
        </authorList>
    </citation>
    <scope>NUCLEOTIDE SEQUENCE</scope>
    <source>
        <strain evidence="2">T0319-01</strain>
        <plasmid evidence="2">p3191.3</plasmid>
    </source>
</reference>
<gene>
    <name evidence="2" type="ORF">R5577_23645</name>
</gene>
<sequence length="135" mass="14848">MRNNLWTWILMGTAVVLISGYGLLKIMSREPVMPMPVPQQGLPMPSASADTASGGNPLLTADKMAVARWFPGHCFAELYNKDPSFGGRLIPTCVVEVIQHVKAETGVTLTEADIKSPDVLAHFKQVYGNDNQWRH</sequence>
<organism evidence="2 3">
    <name type="scientific">Xanthomonas euvesicatoria</name>
    <dbReference type="NCBI Taxonomy" id="456327"/>
    <lineage>
        <taxon>Bacteria</taxon>
        <taxon>Pseudomonadati</taxon>
        <taxon>Pseudomonadota</taxon>
        <taxon>Gammaproteobacteria</taxon>
        <taxon>Lysobacterales</taxon>
        <taxon>Lysobacteraceae</taxon>
        <taxon>Xanthomonas</taxon>
    </lineage>
</organism>
<dbReference type="AlphaFoldDB" id="A0AAX4FT21"/>
<evidence type="ECO:0000313" key="2">
    <source>
        <dbReference type="EMBL" id="WOP59142.1"/>
    </source>
</evidence>
<protein>
    <submittedName>
        <fullName evidence="2">Uncharacterized protein</fullName>
    </submittedName>
</protein>
<accession>A0AAX4FT21</accession>
<feature type="transmembrane region" description="Helical" evidence="1">
    <location>
        <begin position="6"/>
        <end position="24"/>
    </location>
</feature>
<evidence type="ECO:0000256" key="1">
    <source>
        <dbReference type="SAM" id="Phobius"/>
    </source>
</evidence>
<keyword evidence="1" id="KW-0812">Transmembrane</keyword>
<keyword evidence="1" id="KW-0472">Membrane</keyword>
<keyword evidence="2" id="KW-0614">Plasmid</keyword>
<dbReference type="EMBL" id="CP137542">
    <property type="protein sequence ID" value="WOP59142.1"/>
    <property type="molecule type" value="Genomic_DNA"/>
</dbReference>
<keyword evidence="1" id="KW-1133">Transmembrane helix</keyword>
<proteinExistence type="predicted"/>
<geneLocation type="plasmid" evidence="2 3">
    <name>p3191.3</name>
</geneLocation>
<dbReference type="Proteomes" id="UP001304429">
    <property type="component" value="Plasmid p3191.3"/>
</dbReference>
<dbReference type="RefSeq" id="WP_033483253.1">
    <property type="nucleotide sequence ID" value="NZ_CP137534.1"/>
</dbReference>
<name>A0AAX4FT21_XANEU</name>